<feature type="compositionally biased region" description="Low complexity" evidence="3">
    <location>
        <begin position="101"/>
        <end position="110"/>
    </location>
</feature>
<dbReference type="Gene3D" id="1.20.920.10">
    <property type="entry name" value="Bromodomain-like"/>
    <property type="match status" value="1"/>
</dbReference>
<dbReference type="PROSITE" id="PS50014">
    <property type="entry name" value="BROMODOMAIN_2"/>
    <property type="match status" value="1"/>
</dbReference>
<feature type="compositionally biased region" description="Low complexity" evidence="3">
    <location>
        <begin position="45"/>
        <end position="54"/>
    </location>
</feature>
<dbReference type="InterPro" id="IPR001487">
    <property type="entry name" value="Bromodomain"/>
</dbReference>
<dbReference type="Pfam" id="PF25313">
    <property type="entry name" value="BRWD_AD"/>
    <property type="match status" value="1"/>
</dbReference>
<sequence length="758" mass="88347">MLDFRNAINDAMKRSVIKKVMSDTDSVESYQPFNWSHKRRRNDSKNSSHSQNSSHRIKAHNNGHKKAKTCETSTGDQKQSSKGNRQSSKGNKHSTTESDIESQSTTSSDSTTKKSMDREAVKLSQIDYKDWLLETLPRYSPFIGQVGDRVVYMRDAHHIYIKYELRQLREQYPRFKCEYDQITDQLHTDDYIINAKISDVKFYQTNYIQFSVVWMESLSKETPFKFCVLYRPNRDANDFLVLDKFYGNPRNAQWRPGMRFKSICRNSWWMGTVDKRSVFNHKYPDSLFKCYEVVFNSGERQRLSPWEVFDVGDGHQSMVTKTNGIRVTLEDLLDVNYKPGFTEWPEVEGYEFELWRCCESKRIYSGIKYVEDNVRHELVAIFKTCDCKEIAYPITVTHIKQRLKNMWYRRKSTIILDISYLRINAKLTVRSHDYPSASAFVDLLLSIVNDIDAIHEPQYADHVDKYQHLFRAVGLAKPETALHVFADHSYYTAPIMPGPSGVSKSPAKPKSSAKHSSHKSADPSGASKVKFLMVFVFFVSNRSRKYADEATVKPIETTESTQWVTDSLRFIDDLCTKDDSQPFRLPVDPVQYPLYRTVISEPIDLSEIRRKLNDKEYPNPKEVREDFRLMFTNAKLFNKNPKAPIRKINKRLSTLCEDKLREVIVDWERVLAYERKQRKQTGFRVREPKARQELWGFGAQQFVSDCKYAHYLGVQVEWSGGGGQFHVCLSTRLRDIILDFSSTVVSVHRLLVNITFKS</sequence>
<dbReference type="GO" id="GO:0007010">
    <property type="term" value="P:cytoskeleton organization"/>
    <property type="evidence" value="ECO:0007669"/>
    <property type="project" value="TreeGrafter"/>
</dbReference>
<dbReference type="AlphaFoldDB" id="A0A7R9QTT6"/>
<dbReference type="PRINTS" id="PR00503">
    <property type="entry name" value="BROMODOMAIN"/>
</dbReference>
<reference evidence="5" key="1">
    <citation type="submission" date="2020-11" db="EMBL/GenBank/DDBJ databases">
        <authorList>
            <person name="Tran Van P."/>
        </authorList>
    </citation>
    <scope>NUCLEOTIDE SEQUENCE</scope>
</reference>
<feature type="compositionally biased region" description="Basic residues" evidence="3">
    <location>
        <begin position="55"/>
        <end position="67"/>
    </location>
</feature>
<dbReference type="GO" id="GO:0006357">
    <property type="term" value="P:regulation of transcription by RNA polymerase II"/>
    <property type="evidence" value="ECO:0007669"/>
    <property type="project" value="TreeGrafter"/>
</dbReference>
<dbReference type="SUPFAM" id="SSF47370">
    <property type="entry name" value="Bromodomain"/>
    <property type="match status" value="1"/>
</dbReference>
<dbReference type="InterPro" id="IPR052060">
    <property type="entry name" value="Bromo_WD_repeat"/>
</dbReference>
<feature type="domain" description="Bromo" evidence="4">
    <location>
        <begin position="575"/>
        <end position="645"/>
    </location>
</feature>
<accession>A0A7R9QTT6</accession>
<dbReference type="Proteomes" id="UP000728032">
    <property type="component" value="Unassembled WGS sequence"/>
</dbReference>
<gene>
    <name evidence="5" type="ORF">ONB1V03_LOCUS14837</name>
</gene>
<feature type="region of interest" description="Disordered" evidence="3">
    <location>
        <begin position="21"/>
        <end position="117"/>
    </location>
</feature>
<name>A0A7R9QTT6_9ACAR</name>
<dbReference type="CDD" id="cd04369">
    <property type="entry name" value="Bromodomain"/>
    <property type="match status" value="1"/>
</dbReference>
<evidence type="ECO:0000256" key="1">
    <source>
        <dbReference type="ARBA" id="ARBA00023117"/>
    </source>
</evidence>
<dbReference type="PANTHER" id="PTHR16266:SF17">
    <property type="entry name" value="BRWD3"/>
    <property type="match status" value="1"/>
</dbReference>
<dbReference type="GO" id="GO:0005634">
    <property type="term" value="C:nucleus"/>
    <property type="evidence" value="ECO:0007669"/>
    <property type="project" value="TreeGrafter"/>
</dbReference>
<evidence type="ECO:0000313" key="6">
    <source>
        <dbReference type="Proteomes" id="UP000728032"/>
    </source>
</evidence>
<evidence type="ECO:0000256" key="3">
    <source>
        <dbReference type="SAM" id="MobiDB-lite"/>
    </source>
</evidence>
<feature type="compositionally biased region" description="Polar residues" evidence="3">
    <location>
        <begin position="23"/>
        <end position="34"/>
    </location>
</feature>
<keyword evidence="6" id="KW-1185">Reference proteome</keyword>
<proteinExistence type="predicted"/>
<dbReference type="OrthoDB" id="332390at2759"/>
<keyword evidence="1 2" id="KW-0103">Bromodomain</keyword>
<feature type="compositionally biased region" description="Low complexity" evidence="3">
    <location>
        <begin position="501"/>
        <end position="510"/>
    </location>
</feature>
<dbReference type="EMBL" id="CAJPVJ010014528">
    <property type="protein sequence ID" value="CAG2175400.1"/>
    <property type="molecule type" value="Genomic_DNA"/>
</dbReference>
<dbReference type="EMBL" id="OC929353">
    <property type="protein sequence ID" value="CAD7658214.1"/>
    <property type="molecule type" value="Genomic_DNA"/>
</dbReference>
<dbReference type="InterPro" id="IPR036427">
    <property type="entry name" value="Bromodomain-like_sf"/>
</dbReference>
<feature type="region of interest" description="Disordered" evidence="3">
    <location>
        <begin position="501"/>
        <end position="524"/>
    </location>
</feature>
<feature type="compositionally biased region" description="Polar residues" evidence="3">
    <location>
        <begin position="70"/>
        <end position="89"/>
    </location>
</feature>
<evidence type="ECO:0000256" key="2">
    <source>
        <dbReference type="PROSITE-ProRule" id="PRU00035"/>
    </source>
</evidence>
<dbReference type="Pfam" id="PF00439">
    <property type="entry name" value="Bromodomain"/>
    <property type="match status" value="1"/>
</dbReference>
<organism evidence="5">
    <name type="scientific">Oppiella nova</name>
    <dbReference type="NCBI Taxonomy" id="334625"/>
    <lineage>
        <taxon>Eukaryota</taxon>
        <taxon>Metazoa</taxon>
        <taxon>Ecdysozoa</taxon>
        <taxon>Arthropoda</taxon>
        <taxon>Chelicerata</taxon>
        <taxon>Arachnida</taxon>
        <taxon>Acari</taxon>
        <taxon>Acariformes</taxon>
        <taxon>Sarcoptiformes</taxon>
        <taxon>Oribatida</taxon>
        <taxon>Brachypylina</taxon>
        <taxon>Oppioidea</taxon>
        <taxon>Oppiidae</taxon>
        <taxon>Oppiella</taxon>
    </lineage>
</organism>
<protein>
    <recommendedName>
        <fullName evidence="4">Bromo domain-containing protein</fullName>
    </recommendedName>
</protein>
<evidence type="ECO:0000313" key="5">
    <source>
        <dbReference type="EMBL" id="CAD7658214.1"/>
    </source>
</evidence>
<dbReference type="SMART" id="SM00297">
    <property type="entry name" value="BROMO"/>
    <property type="match status" value="1"/>
</dbReference>
<dbReference type="GO" id="GO:0008360">
    <property type="term" value="P:regulation of cell shape"/>
    <property type="evidence" value="ECO:0007669"/>
    <property type="project" value="TreeGrafter"/>
</dbReference>
<evidence type="ECO:0000259" key="4">
    <source>
        <dbReference type="PROSITE" id="PS50014"/>
    </source>
</evidence>
<dbReference type="PANTHER" id="PTHR16266">
    <property type="entry name" value="WD REPEAT DOMAIN 9"/>
    <property type="match status" value="1"/>
</dbReference>
<dbReference type="InterPro" id="IPR057451">
    <property type="entry name" value="BRWD/PHIP_AD"/>
</dbReference>